<comment type="caution">
    <text evidence="4">The sequence shown here is derived from an EMBL/GenBank/DDBJ whole genome shotgun (WGS) entry which is preliminary data.</text>
</comment>
<feature type="domain" description="CBS" evidence="3">
    <location>
        <begin position="72"/>
        <end position="130"/>
    </location>
</feature>
<dbReference type="SUPFAM" id="SSF54631">
    <property type="entry name" value="CBS-domain pair"/>
    <property type="match status" value="1"/>
</dbReference>
<dbReference type="Pfam" id="PF00571">
    <property type="entry name" value="CBS"/>
    <property type="match status" value="2"/>
</dbReference>
<proteinExistence type="predicted"/>
<evidence type="ECO:0000256" key="1">
    <source>
        <dbReference type="ARBA" id="ARBA00023122"/>
    </source>
</evidence>
<dbReference type="PROSITE" id="PS51371">
    <property type="entry name" value="CBS"/>
    <property type="match status" value="2"/>
</dbReference>
<dbReference type="EMBL" id="ABCS01000124">
    <property type="protein sequence ID" value="EDM74586.1"/>
    <property type="molecule type" value="Genomic_DNA"/>
</dbReference>
<feature type="domain" description="CBS" evidence="3">
    <location>
        <begin position="8"/>
        <end position="66"/>
    </location>
</feature>
<dbReference type="SMART" id="SM00116">
    <property type="entry name" value="CBS"/>
    <property type="match status" value="2"/>
</dbReference>
<protein>
    <submittedName>
        <fullName evidence="4">Putative transcriptional regulator, XRE family protein</fullName>
    </submittedName>
</protein>
<dbReference type="AlphaFoldDB" id="A6GHU0"/>
<dbReference type="Gene3D" id="3.10.580.10">
    <property type="entry name" value="CBS-domain"/>
    <property type="match status" value="1"/>
</dbReference>
<dbReference type="InterPro" id="IPR000644">
    <property type="entry name" value="CBS_dom"/>
</dbReference>
<dbReference type="InterPro" id="IPR046342">
    <property type="entry name" value="CBS_dom_sf"/>
</dbReference>
<keyword evidence="1 2" id="KW-0129">CBS domain</keyword>
<reference evidence="4 5" key="1">
    <citation type="submission" date="2007-06" db="EMBL/GenBank/DDBJ databases">
        <authorList>
            <person name="Shimkets L."/>
            <person name="Ferriera S."/>
            <person name="Johnson J."/>
            <person name="Kravitz S."/>
            <person name="Beeson K."/>
            <person name="Sutton G."/>
            <person name="Rogers Y.-H."/>
            <person name="Friedman R."/>
            <person name="Frazier M."/>
            <person name="Venter J.C."/>
        </authorList>
    </citation>
    <scope>NUCLEOTIDE SEQUENCE [LARGE SCALE GENOMIC DNA]</scope>
    <source>
        <strain evidence="4 5">SIR-1</strain>
    </source>
</reference>
<dbReference type="eggNOG" id="COG0517">
    <property type="taxonomic scope" value="Bacteria"/>
</dbReference>
<evidence type="ECO:0000259" key="3">
    <source>
        <dbReference type="PROSITE" id="PS51371"/>
    </source>
</evidence>
<organism evidence="4 5">
    <name type="scientific">Plesiocystis pacifica SIR-1</name>
    <dbReference type="NCBI Taxonomy" id="391625"/>
    <lineage>
        <taxon>Bacteria</taxon>
        <taxon>Pseudomonadati</taxon>
        <taxon>Myxococcota</taxon>
        <taxon>Polyangia</taxon>
        <taxon>Nannocystales</taxon>
        <taxon>Nannocystaceae</taxon>
        <taxon>Plesiocystis</taxon>
    </lineage>
</organism>
<keyword evidence="5" id="KW-1185">Reference proteome</keyword>
<evidence type="ECO:0000313" key="4">
    <source>
        <dbReference type="EMBL" id="EDM74586.1"/>
    </source>
</evidence>
<dbReference type="Proteomes" id="UP000005801">
    <property type="component" value="Unassembled WGS sequence"/>
</dbReference>
<dbReference type="STRING" id="391625.PPSIR1_28721"/>
<gene>
    <name evidence="4" type="ORF">PPSIR1_28721</name>
</gene>
<name>A6GHU0_9BACT</name>
<dbReference type="PANTHER" id="PTHR43080:SF2">
    <property type="entry name" value="CBS DOMAIN-CONTAINING PROTEIN"/>
    <property type="match status" value="1"/>
</dbReference>
<dbReference type="PANTHER" id="PTHR43080">
    <property type="entry name" value="CBS DOMAIN-CONTAINING PROTEIN CBSX3, MITOCHONDRIAL"/>
    <property type="match status" value="1"/>
</dbReference>
<accession>A6GHU0</accession>
<evidence type="ECO:0000313" key="5">
    <source>
        <dbReference type="Proteomes" id="UP000005801"/>
    </source>
</evidence>
<dbReference type="InterPro" id="IPR051257">
    <property type="entry name" value="Diverse_CBS-Domain"/>
</dbReference>
<sequence length="137" mass="14999">MPKIKRVMTPFPHSIEGSASPADAQAMMKEHGIRHLPVCEGRNVIGILSERDTRIALRVDEDAHAVSVADICTRKVYTVELDAPLDEVVAHMAEQQIGSAVIMRGDRLAGILTTTDVCDLLARVLREHYVSTDDVVA</sequence>
<evidence type="ECO:0000256" key="2">
    <source>
        <dbReference type="PROSITE-ProRule" id="PRU00703"/>
    </source>
</evidence>